<name>A0ABX7E8M6_9BACI</name>
<keyword evidence="2" id="KW-1185">Reference proteome</keyword>
<accession>A0ABX7E8M6</accession>
<evidence type="ECO:0000313" key="1">
    <source>
        <dbReference type="EMBL" id="QQZ11232.1"/>
    </source>
</evidence>
<dbReference type="EMBL" id="CP065425">
    <property type="protein sequence ID" value="QQZ11232.1"/>
    <property type="molecule type" value="Genomic_DNA"/>
</dbReference>
<evidence type="ECO:0000313" key="2">
    <source>
        <dbReference type="Proteomes" id="UP000595691"/>
    </source>
</evidence>
<organism evidence="1 2">
    <name type="scientific">Heyndrickxia vini</name>
    <dbReference type="NCBI Taxonomy" id="1476025"/>
    <lineage>
        <taxon>Bacteria</taxon>
        <taxon>Bacillati</taxon>
        <taxon>Bacillota</taxon>
        <taxon>Bacilli</taxon>
        <taxon>Bacillales</taxon>
        <taxon>Bacillaceae</taxon>
        <taxon>Heyndrickxia</taxon>
    </lineage>
</organism>
<dbReference type="Proteomes" id="UP000595691">
    <property type="component" value="Chromosome"/>
</dbReference>
<dbReference type="Pfam" id="PF20119">
    <property type="entry name" value="DUF6509"/>
    <property type="match status" value="1"/>
</dbReference>
<sequence>MNITGFTLEKLEDPTGILVGDRYEYIIDIEVPEDDELFSEKGLFVKVIYVVDGNEQRIAQYQIFEKITHTYLDFELEEEELQLIHVFCKENLESL</sequence>
<proteinExistence type="predicted"/>
<dbReference type="InterPro" id="IPR045424">
    <property type="entry name" value="DUF6509"/>
</dbReference>
<dbReference type="RefSeq" id="WP_202780502.1">
    <property type="nucleotide sequence ID" value="NZ_CP065425.1"/>
</dbReference>
<gene>
    <name evidence="1" type="ORF">I5776_10235</name>
</gene>
<reference evidence="1 2" key="1">
    <citation type="submission" date="2020-11" db="EMBL/GenBank/DDBJ databases">
        <title>Taxonomic evaluation of the Bacillus sporothermodurans group of bacteria based on whole genome sequences.</title>
        <authorList>
            <person name="Fiedler G."/>
            <person name="Herbstmann A.-D."/>
            <person name="Doll E."/>
            <person name="Wenning M."/>
            <person name="Brinks E."/>
            <person name="Kabisch J."/>
            <person name="Breitenwieser F."/>
            <person name="Lappann M."/>
            <person name="Boehnlein C."/>
            <person name="Franz C."/>
        </authorList>
    </citation>
    <scope>NUCLEOTIDE SEQUENCE [LARGE SCALE GENOMIC DNA]</scope>
    <source>
        <strain evidence="1 2">JCM 19841</strain>
    </source>
</reference>
<protein>
    <submittedName>
        <fullName evidence="1">Pullulanase</fullName>
    </submittedName>
</protein>